<dbReference type="GO" id="GO:0015990">
    <property type="term" value="P:electron transport coupled proton transport"/>
    <property type="evidence" value="ECO:0007669"/>
    <property type="project" value="TreeGrafter"/>
</dbReference>
<keyword evidence="12 16" id="KW-0830">Ubiquinone</keyword>
<comment type="similarity">
    <text evidence="2 16">Belongs to the complex I subunit 4 family.</text>
</comment>
<evidence type="ECO:0000256" key="14">
    <source>
        <dbReference type="ARBA" id="ARBA00023136"/>
    </source>
</evidence>
<proteinExistence type="inferred from homology"/>
<evidence type="ECO:0000259" key="17">
    <source>
        <dbReference type="Pfam" id="PF00361"/>
    </source>
</evidence>
<evidence type="ECO:0000256" key="7">
    <source>
        <dbReference type="ARBA" id="ARBA00022692"/>
    </source>
</evidence>
<evidence type="ECO:0000256" key="4">
    <source>
        <dbReference type="ARBA" id="ARBA00021006"/>
    </source>
</evidence>
<dbReference type="GO" id="GO:0008137">
    <property type="term" value="F:NADH dehydrogenase (ubiquinone) activity"/>
    <property type="evidence" value="ECO:0007669"/>
    <property type="project" value="UniProtKB-UniRule"/>
</dbReference>
<evidence type="ECO:0000256" key="12">
    <source>
        <dbReference type="ARBA" id="ARBA00023075"/>
    </source>
</evidence>
<keyword evidence="9 16" id="KW-0249">Electron transport</keyword>
<dbReference type="EC" id="7.1.1.2" evidence="3 16"/>
<evidence type="ECO:0000256" key="6">
    <source>
        <dbReference type="ARBA" id="ARBA00022660"/>
    </source>
</evidence>
<evidence type="ECO:0000313" key="18">
    <source>
        <dbReference type="EMBL" id="ACV92169.1"/>
    </source>
</evidence>
<feature type="transmembrane region" description="Helical" evidence="16">
    <location>
        <begin position="413"/>
        <end position="433"/>
    </location>
</feature>
<evidence type="ECO:0000256" key="10">
    <source>
        <dbReference type="ARBA" id="ARBA00022989"/>
    </source>
</evidence>
<dbReference type="EMBL" id="GQ452847">
    <property type="protein sequence ID" value="ACV92169.1"/>
    <property type="molecule type" value="Genomic_DNA"/>
</dbReference>
<evidence type="ECO:0000256" key="9">
    <source>
        <dbReference type="ARBA" id="ARBA00022982"/>
    </source>
</evidence>
<protein>
    <recommendedName>
        <fullName evidence="4 16">NADH-ubiquinone oxidoreductase chain 4</fullName>
        <ecNumber evidence="3 16">7.1.1.2</ecNumber>
    </recommendedName>
</protein>
<geneLocation type="mitochondrion" evidence="18"/>
<keyword evidence="5 16" id="KW-0813">Transport</keyword>
<gene>
    <name evidence="18" type="primary">nad4</name>
</gene>
<dbReference type="GO" id="GO:0003954">
    <property type="term" value="F:NADH dehydrogenase activity"/>
    <property type="evidence" value="ECO:0007669"/>
    <property type="project" value="TreeGrafter"/>
</dbReference>
<keyword evidence="8" id="KW-1278">Translocase</keyword>
<feature type="transmembrane region" description="Helical" evidence="16">
    <location>
        <begin position="76"/>
        <end position="95"/>
    </location>
</feature>
<feature type="transmembrane region" description="Helical" evidence="16">
    <location>
        <begin position="237"/>
        <end position="256"/>
    </location>
</feature>
<comment type="subcellular location">
    <subcellularLocation>
        <location evidence="1 16">Mitochondrion membrane</location>
        <topology evidence="1 16">Multi-pass membrane protein</topology>
    </subcellularLocation>
</comment>
<keyword evidence="10 16" id="KW-1133">Transmembrane helix</keyword>
<feature type="transmembrane region" description="Helical" evidence="16">
    <location>
        <begin position="169"/>
        <end position="194"/>
    </location>
</feature>
<reference evidence="18" key="1">
    <citation type="journal article" date="2012" name="Gene">
        <title>A unique tRNA gene family and a novel, highly expressed ORF in the mitochondrial genome of the silver-lip pearl oyster, Pinctada maxima (Bivalvia: Pteriidae).</title>
        <authorList>
            <person name="Wu X."/>
            <person name="Li X."/>
            <person name="Li L."/>
            <person name="Yu Z."/>
        </authorList>
    </citation>
    <scope>NUCLEOTIDE SEQUENCE</scope>
</reference>
<dbReference type="PANTHER" id="PTHR43507:SF20">
    <property type="entry name" value="NADH-UBIQUINONE OXIDOREDUCTASE CHAIN 4"/>
    <property type="match status" value="1"/>
</dbReference>
<comment type="catalytic activity">
    <reaction evidence="15 16">
        <text>a ubiquinone + NADH + 5 H(+)(in) = a ubiquinol + NAD(+) + 4 H(+)(out)</text>
        <dbReference type="Rhea" id="RHEA:29091"/>
        <dbReference type="Rhea" id="RHEA-COMP:9565"/>
        <dbReference type="Rhea" id="RHEA-COMP:9566"/>
        <dbReference type="ChEBI" id="CHEBI:15378"/>
        <dbReference type="ChEBI" id="CHEBI:16389"/>
        <dbReference type="ChEBI" id="CHEBI:17976"/>
        <dbReference type="ChEBI" id="CHEBI:57540"/>
        <dbReference type="ChEBI" id="CHEBI:57945"/>
        <dbReference type="EC" id="7.1.1.2"/>
    </reaction>
</comment>
<keyword evidence="11 16" id="KW-0520">NAD</keyword>
<feature type="transmembrane region" description="Helical" evidence="16">
    <location>
        <begin position="287"/>
        <end position="307"/>
    </location>
</feature>
<dbReference type="GO" id="GO:0048039">
    <property type="term" value="F:ubiquinone binding"/>
    <property type="evidence" value="ECO:0007669"/>
    <property type="project" value="TreeGrafter"/>
</dbReference>
<feature type="transmembrane region" description="Helical" evidence="16">
    <location>
        <begin position="45"/>
        <end position="69"/>
    </location>
</feature>
<dbReference type="GO" id="GO:0031966">
    <property type="term" value="C:mitochondrial membrane"/>
    <property type="evidence" value="ECO:0007669"/>
    <property type="project" value="UniProtKB-SubCell"/>
</dbReference>
<name>J9PCM2_PINMA</name>
<evidence type="ECO:0000256" key="11">
    <source>
        <dbReference type="ARBA" id="ARBA00023027"/>
    </source>
</evidence>
<keyword evidence="7 16" id="KW-0812">Transmembrane</keyword>
<evidence type="ECO:0000256" key="15">
    <source>
        <dbReference type="ARBA" id="ARBA00049551"/>
    </source>
</evidence>
<feature type="transmembrane region" description="Helical" evidence="16">
    <location>
        <begin position="263"/>
        <end position="281"/>
    </location>
</feature>
<evidence type="ECO:0000256" key="2">
    <source>
        <dbReference type="ARBA" id="ARBA00009025"/>
    </source>
</evidence>
<keyword evidence="14 16" id="KW-0472">Membrane</keyword>
<evidence type="ECO:0000256" key="3">
    <source>
        <dbReference type="ARBA" id="ARBA00012944"/>
    </source>
</evidence>
<accession>J9PCM2</accession>
<dbReference type="PANTHER" id="PTHR43507">
    <property type="entry name" value="NADH-UBIQUINONE OXIDOREDUCTASE CHAIN 4"/>
    <property type="match status" value="1"/>
</dbReference>
<feature type="transmembrane region" description="Helical" evidence="16">
    <location>
        <begin position="206"/>
        <end position="225"/>
    </location>
</feature>
<keyword evidence="6 16" id="KW-0679">Respiratory chain</keyword>
<dbReference type="InterPro" id="IPR001750">
    <property type="entry name" value="ND/Mrp_TM"/>
</dbReference>
<feature type="transmembrane region" description="Helical" evidence="16">
    <location>
        <begin position="367"/>
        <end position="386"/>
    </location>
</feature>
<evidence type="ECO:0000256" key="8">
    <source>
        <dbReference type="ARBA" id="ARBA00022967"/>
    </source>
</evidence>
<dbReference type="Pfam" id="PF00361">
    <property type="entry name" value="Proton_antipo_M"/>
    <property type="match status" value="1"/>
</dbReference>
<comment type="function">
    <text evidence="16">Core subunit of the mitochondrial membrane respiratory chain NADH dehydrogenase (Complex I) which catalyzes electron transfer from NADH through the respiratory chain, using ubiquinone as an electron acceptor. Essential for the catalytic activity and assembly of complex I.</text>
</comment>
<sequence>MGLVVLLFPSGHLMLFSAVLGLLLSVSMKSWEVELIHEFFGSSWDSFGCVLVSLHYWLMAVVILAGWHYGVSESGLGVYFWGCVWILTMSVQITLSANCLFYLFIFFETSLLPVGLMILLWGGQPERLLAFEYMLVYGLCGGVPFFLGVLYASWVTSSWFYGIKEGVSWSLWVVGGCLVGGLVKLPIYGFHVWLPKAHVEASLEGSIILAGILLKLGGIQMYRLVVELGFGFSSLSMWLVSLGVWGGVFTSLVCFRQVDVKSIIAYSSVGHMGVVLVGVMMNDSLSVMVSLSMMVGHGFISCGMFALASLGSEVVGSRSLYVMKGMGFSYPVLSAWWFLGVVMNMSLPPSLSFVSELGVVGQLLCHGLWLCGGLLLVVFLTGVYNLHVFSETQHGAPFSGVGSACLVLSSRSFMLLWCCFGLGVSSFLFMEFFCCC</sequence>
<feature type="domain" description="NADH:quinone oxidoreductase/Mrp antiporter transmembrane" evidence="17">
    <location>
        <begin position="97"/>
        <end position="371"/>
    </location>
</feature>
<dbReference type="PRINTS" id="PR01437">
    <property type="entry name" value="NUOXDRDTASE4"/>
</dbReference>
<organism evidence="18">
    <name type="scientific">Pinctada maxima</name>
    <name type="common">Silver-lipped pearl oyster</name>
    <name type="synonym">White-lipped pearl oyster</name>
    <dbReference type="NCBI Taxonomy" id="104660"/>
    <lineage>
        <taxon>Eukaryota</taxon>
        <taxon>Metazoa</taxon>
        <taxon>Spiralia</taxon>
        <taxon>Lophotrochozoa</taxon>
        <taxon>Mollusca</taxon>
        <taxon>Bivalvia</taxon>
        <taxon>Autobranchia</taxon>
        <taxon>Pteriomorphia</taxon>
        <taxon>Pterioida</taxon>
        <taxon>Pterioidea</taxon>
        <taxon>Pteriidae</taxon>
        <taxon>Pinctada</taxon>
    </lineage>
</organism>
<dbReference type="GO" id="GO:0042773">
    <property type="term" value="P:ATP synthesis coupled electron transport"/>
    <property type="evidence" value="ECO:0007669"/>
    <property type="project" value="InterPro"/>
</dbReference>
<keyword evidence="13 16" id="KW-0496">Mitochondrion</keyword>
<dbReference type="AlphaFoldDB" id="J9PCM2"/>
<evidence type="ECO:0000256" key="1">
    <source>
        <dbReference type="ARBA" id="ARBA00004225"/>
    </source>
</evidence>
<feature type="transmembrane region" description="Helical" evidence="16">
    <location>
        <begin position="328"/>
        <end position="347"/>
    </location>
</feature>
<evidence type="ECO:0000256" key="5">
    <source>
        <dbReference type="ARBA" id="ARBA00022448"/>
    </source>
</evidence>
<evidence type="ECO:0000256" key="16">
    <source>
        <dbReference type="RuleBase" id="RU003297"/>
    </source>
</evidence>
<dbReference type="InterPro" id="IPR003918">
    <property type="entry name" value="NADH_UbQ_OxRdtase"/>
</dbReference>
<feature type="transmembrane region" description="Helical" evidence="16">
    <location>
        <begin position="134"/>
        <end position="154"/>
    </location>
</feature>
<evidence type="ECO:0000256" key="13">
    <source>
        <dbReference type="ARBA" id="ARBA00023128"/>
    </source>
</evidence>
<feature type="transmembrane region" description="Helical" evidence="16">
    <location>
        <begin position="101"/>
        <end position="122"/>
    </location>
</feature>